<evidence type="ECO:0000259" key="10">
    <source>
        <dbReference type="PROSITE" id="PS51192"/>
    </source>
</evidence>
<evidence type="ECO:0000256" key="1">
    <source>
        <dbReference type="ARBA" id="ARBA00006847"/>
    </source>
</evidence>
<dbReference type="Proteomes" id="UP000295280">
    <property type="component" value="Unassembled WGS sequence"/>
</dbReference>
<keyword evidence="4" id="KW-0479">Metal-binding</keyword>
<evidence type="ECO:0000313" key="14">
    <source>
        <dbReference type="Proteomes" id="UP000295280"/>
    </source>
</evidence>
<dbReference type="GO" id="GO:0004386">
    <property type="term" value="F:helicase activity"/>
    <property type="evidence" value="ECO:0007669"/>
    <property type="project" value="UniProtKB-KW"/>
</dbReference>
<evidence type="ECO:0000256" key="8">
    <source>
        <dbReference type="ARBA" id="ARBA00022840"/>
    </source>
</evidence>
<evidence type="ECO:0000259" key="11">
    <source>
        <dbReference type="PROSITE" id="PS51194"/>
    </source>
</evidence>
<dbReference type="InterPro" id="IPR006474">
    <property type="entry name" value="Helicase_Cas3_CRISPR-ass_core"/>
</dbReference>
<evidence type="ECO:0000256" key="9">
    <source>
        <dbReference type="ARBA" id="ARBA00023118"/>
    </source>
</evidence>
<comment type="similarity">
    <text evidence="2">In the central section; belongs to the CRISPR-associated helicase Cas3 family.</text>
</comment>
<proteinExistence type="inferred from homology"/>
<keyword evidence="8" id="KW-0067">ATP-binding</keyword>
<keyword evidence="9" id="KW-0051">Antiviral defense</keyword>
<dbReference type="GO" id="GO:0005524">
    <property type="term" value="F:ATP binding"/>
    <property type="evidence" value="ECO:0007669"/>
    <property type="project" value="UniProtKB-KW"/>
</dbReference>
<dbReference type="GO" id="GO:0051607">
    <property type="term" value="P:defense response to virus"/>
    <property type="evidence" value="ECO:0007669"/>
    <property type="project" value="UniProtKB-KW"/>
</dbReference>
<dbReference type="Pfam" id="PF04851">
    <property type="entry name" value="ResIII"/>
    <property type="match status" value="1"/>
</dbReference>
<dbReference type="NCBIfam" id="TIGR01587">
    <property type="entry name" value="cas3_core"/>
    <property type="match status" value="1"/>
</dbReference>
<dbReference type="InterPro" id="IPR054712">
    <property type="entry name" value="Cas3-like_dom"/>
</dbReference>
<dbReference type="Gene3D" id="1.10.3210.30">
    <property type="match status" value="1"/>
</dbReference>
<name>A0A9Q8CM81_9STAP</name>
<protein>
    <submittedName>
        <fullName evidence="13">CRISPR-associated helicase Cas3</fullName>
    </submittedName>
</protein>
<dbReference type="InterPro" id="IPR006935">
    <property type="entry name" value="Helicase/UvrB_N"/>
</dbReference>
<keyword evidence="6" id="KW-0378">Hydrolase</keyword>
<evidence type="ECO:0000259" key="12">
    <source>
        <dbReference type="PROSITE" id="PS51643"/>
    </source>
</evidence>
<keyword evidence="7" id="KW-0347">Helicase</keyword>
<dbReference type="GO" id="GO:0003677">
    <property type="term" value="F:DNA binding"/>
    <property type="evidence" value="ECO:0007669"/>
    <property type="project" value="InterPro"/>
</dbReference>
<dbReference type="RefSeq" id="WP_133416867.1">
    <property type="nucleotide sequence ID" value="NZ_SCWD01000001.1"/>
</dbReference>
<dbReference type="InterPro" id="IPR001650">
    <property type="entry name" value="Helicase_C-like"/>
</dbReference>
<keyword evidence="3" id="KW-0540">Nuclease</keyword>
<dbReference type="InterPro" id="IPR006674">
    <property type="entry name" value="HD_domain"/>
</dbReference>
<evidence type="ECO:0000256" key="7">
    <source>
        <dbReference type="ARBA" id="ARBA00022806"/>
    </source>
</evidence>
<comment type="caution">
    <text evidence="13">The sequence shown here is derived from an EMBL/GenBank/DDBJ whole genome shotgun (WGS) entry which is preliminary data.</text>
</comment>
<feature type="domain" description="HD Cas3-type" evidence="12">
    <location>
        <begin position="10"/>
        <end position="223"/>
    </location>
</feature>
<dbReference type="GO" id="GO:0016787">
    <property type="term" value="F:hydrolase activity"/>
    <property type="evidence" value="ECO:0007669"/>
    <property type="project" value="UniProtKB-KW"/>
</dbReference>
<keyword evidence="5" id="KW-0547">Nucleotide-binding</keyword>
<organism evidence="13 14">
    <name type="scientific">Macrococcus carouselicus</name>
    <dbReference type="NCBI Taxonomy" id="69969"/>
    <lineage>
        <taxon>Bacteria</taxon>
        <taxon>Bacillati</taxon>
        <taxon>Bacillota</taxon>
        <taxon>Bacilli</taxon>
        <taxon>Bacillales</taxon>
        <taxon>Staphylococcaceae</taxon>
        <taxon>Macrococcus</taxon>
    </lineage>
</organism>
<dbReference type="AlphaFoldDB" id="A0A9Q8CM81"/>
<feature type="domain" description="Helicase ATP-binding" evidence="10">
    <location>
        <begin position="280"/>
        <end position="466"/>
    </location>
</feature>
<dbReference type="InterPro" id="IPR014001">
    <property type="entry name" value="Helicase_ATP-bd"/>
</dbReference>
<dbReference type="InterPro" id="IPR027417">
    <property type="entry name" value="P-loop_NTPase"/>
</dbReference>
<evidence type="ECO:0000256" key="2">
    <source>
        <dbReference type="ARBA" id="ARBA00009046"/>
    </source>
</evidence>
<evidence type="ECO:0000256" key="6">
    <source>
        <dbReference type="ARBA" id="ARBA00022801"/>
    </source>
</evidence>
<sequence length="811" mass="93723">MKLIAHIDQNLNKVQLLEEHLINVAKNASLEADKVGLKHSLFLLGLLHDAGKSDRLFQHKLKVEPSLHVNHSSAGAKYLLEYINREKAVWPEEADFKLFQEYFDVLLYVITAHHGLYDILRTDSRCNFLEKRVFYDTNDEHEPSIKSLKNKIKDYHYSEDVQTFVNSLLKRYQIDLTLCIKKSFEEYKKFSKTLETEDVKEAAFYSSLKVRLMLSYLKNADIEDTINAYGKVIEPLKKEAIDEKKLTYLNAVETHYRMFGKPTSEINKIRSSLAENAFIRGRSDQKGIYQLNLPTGAGKTLISLRYGMQQLVHQNKDRFIYITPFLSVLEQNAAEIKNILKDKDITEHHSNVIQTKDNDTDEKDEILKQYLQDTWSSPVILSTMVQFFQTLFTGKSNNIRRFSSLANSVIILDEVQSLPAETVHLFNMTLNFIAYTMQSTIILCTATQPLYNSQYIQYKIRYQDESIKNIVHLTGEERQIFDRTEVHNLNQGEPIDESVIIDYVKRYENDSILVILNTKKAVKKVIDALEGTERPLYYLSTNLCPKHRQNIIAQVQSDLNQQRPVICVSTQLIEAGVDVDFQRLIRSYAGIDSIVQSMGRCNRNGNYSKGYVQLAKTVESFENLESSALRTIRDKVQITERLIGDYTGAIDMARFNDVFYEYYYANHQSLMDFPLGKDQRTGVSLLSTNENLSQKSKILNGLRQSFQTAGSKIRLINNQTTGIIVYYQNSKELIEDLIRAIELYEQGYDSSKLVQIKNLLNQLQPYTISVYDFNAVRDKTMSFLDDQVYILTEGYYNDEVGLVEINDDFIF</sequence>
<dbReference type="SUPFAM" id="SSF52540">
    <property type="entry name" value="P-loop containing nucleoside triphosphate hydrolases"/>
    <property type="match status" value="1"/>
</dbReference>
<dbReference type="NCBIfam" id="TIGR01596">
    <property type="entry name" value="cas3_HD"/>
    <property type="match status" value="1"/>
</dbReference>
<dbReference type="PROSITE" id="PS51643">
    <property type="entry name" value="HD_CAS3"/>
    <property type="match status" value="1"/>
</dbReference>
<evidence type="ECO:0000256" key="5">
    <source>
        <dbReference type="ARBA" id="ARBA00022741"/>
    </source>
</evidence>
<dbReference type="Pfam" id="PF22590">
    <property type="entry name" value="Cas3-like_C_2"/>
    <property type="match status" value="1"/>
</dbReference>
<dbReference type="InterPro" id="IPR038257">
    <property type="entry name" value="CRISPR-assoc_Cas3_HD_sf"/>
</dbReference>
<evidence type="ECO:0000256" key="3">
    <source>
        <dbReference type="ARBA" id="ARBA00022722"/>
    </source>
</evidence>
<feature type="domain" description="Helicase C-terminal" evidence="11">
    <location>
        <begin position="499"/>
        <end position="644"/>
    </location>
</feature>
<dbReference type="CDD" id="cd09641">
    <property type="entry name" value="Cas3''_I"/>
    <property type="match status" value="1"/>
</dbReference>
<dbReference type="GO" id="GO:0004518">
    <property type="term" value="F:nuclease activity"/>
    <property type="evidence" value="ECO:0007669"/>
    <property type="project" value="UniProtKB-KW"/>
</dbReference>
<accession>A0A9Q8CM81</accession>
<comment type="similarity">
    <text evidence="1">In the N-terminal section; belongs to the CRISPR-associated nuclease Cas3-HD family.</text>
</comment>
<dbReference type="GO" id="GO:0046872">
    <property type="term" value="F:metal ion binding"/>
    <property type="evidence" value="ECO:0007669"/>
    <property type="project" value="UniProtKB-KW"/>
</dbReference>
<dbReference type="EMBL" id="SCWD01000001">
    <property type="protein sequence ID" value="TDM04006.1"/>
    <property type="molecule type" value="Genomic_DNA"/>
</dbReference>
<dbReference type="SUPFAM" id="SSF109604">
    <property type="entry name" value="HD-domain/PDEase-like"/>
    <property type="match status" value="1"/>
</dbReference>
<evidence type="ECO:0000313" key="13">
    <source>
        <dbReference type="EMBL" id="TDM04006.1"/>
    </source>
</evidence>
<evidence type="ECO:0000256" key="4">
    <source>
        <dbReference type="ARBA" id="ARBA00022723"/>
    </source>
</evidence>
<dbReference type="OrthoDB" id="9810236at2"/>
<dbReference type="InterPro" id="IPR006483">
    <property type="entry name" value="CRISPR-assoc_Cas3_HD"/>
</dbReference>
<dbReference type="PROSITE" id="PS51192">
    <property type="entry name" value="HELICASE_ATP_BIND_1"/>
    <property type="match status" value="1"/>
</dbReference>
<reference evidence="13 14" key="1">
    <citation type="submission" date="2019-01" db="EMBL/GenBank/DDBJ databases">
        <title>Draft genome sequences of the type strains of six Macrococcus species.</title>
        <authorList>
            <person name="Mazhar S."/>
            <person name="Altermann E."/>
            <person name="Hill C."/>
            <person name="Mcauliffe O."/>
        </authorList>
    </citation>
    <scope>NUCLEOTIDE SEQUENCE [LARGE SCALE GENOMIC DNA]</scope>
    <source>
        <strain evidence="13 14">ATCC 51828</strain>
    </source>
</reference>
<dbReference type="CDD" id="cd17930">
    <property type="entry name" value="DEXHc_cas3"/>
    <property type="match status" value="1"/>
</dbReference>
<dbReference type="Gene3D" id="3.40.50.300">
    <property type="entry name" value="P-loop containing nucleotide triphosphate hydrolases"/>
    <property type="match status" value="2"/>
</dbReference>
<gene>
    <name evidence="13" type="primary">cas3</name>
    <name evidence="13" type="ORF">ERX40_02225</name>
</gene>
<dbReference type="Pfam" id="PF01966">
    <property type="entry name" value="HD"/>
    <property type="match status" value="1"/>
</dbReference>
<dbReference type="SMART" id="SM00487">
    <property type="entry name" value="DEXDc"/>
    <property type="match status" value="1"/>
</dbReference>
<dbReference type="PROSITE" id="PS51194">
    <property type="entry name" value="HELICASE_CTER"/>
    <property type="match status" value="1"/>
</dbReference>
<keyword evidence="14" id="KW-1185">Reference proteome</keyword>